<gene>
    <name evidence="2" type="ORF">CG50_14460</name>
</gene>
<comment type="caution">
    <text evidence="2">The sequence shown here is derived from an EMBL/GenBank/DDBJ whole genome shotgun (WGS) entry which is preliminary data.</text>
</comment>
<proteinExistence type="predicted"/>
<evidence type="ECO:0000313" key="2">
    <source>
        <dbReference type="EMBL" id="KFI28107.1"/>
    </source>
</evidence>
<feature type="region of interest" description="Disordered" evidence="1">
    <location>
        <begin position="1"/>
        <end position="32"/>
    </location>
</feature>
<accession>A0A086Y1F7</accession>
<name>A0A086Y1F7_9RHOB</name>
<dbReference type="RefSeq" id="WP_036636162.1">
    <property type="nucleotide sequence ID" value="NZ_JFZB01000007.1"/>
</dbReference>
<evidence type="ECO:0000256" key="1">
    <source>
        <dbReference type="SAM" id="MobiDB-lite"/>
    </source>
</evidence>
<dbReference type="Proteomes" id="UP000028824">
    <property type="component" value="Unassembled WGS sequence"/>
</dbReference>
<reference evidence="2 3" key="1">
    <citation type="submission" date="2014-03" db="EMBL/GenBank/DDBJ databases">
        <title>Genome of Paenirhodobacter enshiensis DW2-9.</title>
        <authorList>
            <person name="Wang D."/>
            <person name="Wang G."/>
        </authorList>
    </citation>
    <scope>NUCLEOTIDE SEQUENCE [LARGE SCALE GENOMIC DNA]</scope>
    <source>
        <strain evidence="2 3">DW2-9</strain>
    </source>
</reference>
<protein>
    <submittedName>
        <fullName evidence="2">Uncharacterized protein</fullName>
    </submittedName>
</protein>
<evidence type="ECO:0000313" key="3">
    <source>
        <dbReference type="Proteomes" id="UP000028824"/>
    </source>
</evidence>
<organism evidence="2 3">
    <name type="scientific">Paenirhodobacter enshiensis</name>
    <dbReference type="NCBI Taxonomy" id="1105367"/>
    <lineage>
        <taxon>Bacteria</taxon>
        <taxon>Pseudomonadati</taxon>
        <taxon>Pseudomonadota</taxon>
        <taxon>Alphaproteobacteria</taxon>
        <taxon>Rhodobacterales</taxon>
        <taxon>Rhodobacter group</taxon>
        <taxon>Paenirhodobacter</taxon>
    </lineage>
</organism>
<sequence>MPAQATKPRQRQTDRAEQFIARPQFAHDHQLATTRKNITMPQRDIPLSDRMILMILRATRKRRMFHPATPALHQHCEALKHDGLLAGSAPDGYRLTKKGHQYLKSDILHD</sequence>
<keyword evidence="3" id="KW-1185">Reference proteome</keyword>
<dbReference type="EMBL" id="JFZB01000007">
    <property type="protein sequence ID" value="KFI28107.1"/>
    <property type="molecule type" value="Genomic_DNA"/>
</dbReference>
<dbReference type="AlphaFoldDB" id="A0A086Y1F7"/>